<feature type="transmembrane region" description="Helical" evidence="7">
    <location>
        <begin position="253"/>
        <end position="269"/>
    </location>
</feature>
<keyword evidence="5 7" id="KW-0472">Membrane</keyword>
<name>A0A3B1C586_9ZZZZ</name>
<feature type="transmembrane region" description="Helical" evidence="7">
    <location>
        <begin position="76"/>
        <end position="97"/>
    </location>
</feature>
<organism evidence="8">
    <name type="scientific">hydrothermal vent metagenome</name>
    <dbReference type="NCBI Taxonomy" id="652676"/>
    <lineage>
        <taxon>unclassified sequences</taxon>
        <taxon>metagenomes</taxon>
        <taxon>ecological metagenomes</taxon>
    </lineage>
</organism>
<sequence length="755" mass="83897">MEVYLIAVVILLILAVIGLIVGVSNDAVNFLNSAIGSKVAPRWVIMSVASIGLMVGTMFSTGMMEVARKGIFHPELFTFPEITLIFVAVMLANILLLDVFNSFALPTSTTVSIVFNMLGAAVFVALIKIGQSDNSAADLNSYINSSKALAIISGILLSVIIAFITGAIIQYFTRLLFTFNFAKKLKRYGAIWGAVALTAITFFIVIKGAKHSTVLSLEIRDYIAQNTKTILLYSIIFWAIILQLVMLFTKANILKFIVLIGTFALALAFAANDLVNFIGVPLAGLSAYSIASNSPDPLNLLMTGLNGKVETNSILLLITALIMVATLWFSKKARAVTKTEINLSRQADGDERFESSALARTIVRSNVKAAQNLRKMLPDFVIRSVEKRFQNGDTATKEKDTPAFDLIRASVNLMVASILISYATSYKLPLSTTYVTFMVAMGTSFSDKAWGRESAVYRVSGVITVITGWFLTALIAFFASGFVASIMFYGGAPVTLILILLSGYILYKNHLRHKEKENIEEQETTVVNTEWSSELEAANGLMKECAEVLEGSSEVILSSIEGLISEDRKIFYSADKQLKREKKRTNNFINHSFEAAKLLDEENLKLERRYGKIIAALQQIFTNTKSVYINSSTHVENTHYAPNEDQSAELKELSNDLKKQIDLTSKYLRNSEEKDISEIEKITESLQQKLIEYDKNQIRRIKEKKSSTRNSKLYFSIVSDFENISTQLLEIVTLFKKNYRTIEKIVTEGDENITS</sequence>
<dbReference type="GO" id="GO:0035435">
    <property type="term" value="P:phosphate ion transmembrane transport"/>
    <property type="evidence" value="ECO:0007669"/>
    <property type="project" value="TreeGrafter"/>
</dbReference>
<keyword evidence="6" id="KW-0175">Coiled coil</keyword>
<protein>
    <submittedName>
        <fullName evidence="8">Probable low-affinity inorganic phosphate transporter</fullName>
    </submittedName>
</protein>
<dbReference type="GO" id="GO:0005315">
    <property type="term" value="F:phosphate transmembrane transporter activity"/>
    <property type="evidence" value="ECO:0007669"/>
    <property type="project" value="InterPro"/>
</dbReference>
<proteinExistence type="predicted"/>
<keyword evidence="4 7" id="KW-1133">Transmembrane helix</keyword>
<evidence type="ECO:0000256" key="6">
    <source>
        <dbReference type="SAM" id="Coils"/>
    </source>
</evidence>
<feature type="transmembrane region" description="Helical" evidence="7">
    <location>
        <begin position="103"/>
        <end position="127"/>
    </location>
</feature>
<dbReference type="PANTHER" id="PTHR11101">
    <property type="entry name" value="PHOSPHATE TRANSPORTER"/>
    <property type="match status" value="1"/>
</dbReference>
<feature type="coiled-coil region" evidence="6">
    <location>
        <begin position="643"/>
        <end position="689"/>
    </location>
</feature>
<feature type="transmembrane region" description="Helical" evidence="7">
    <location>
        <begin position="274"/>
        <end position="291"/>
    </location>
</feature>
<evidence type="ECO:0000256" key="1">
    <source>
        <dbReference type="ARBA" id="ARBA00004141"/>
    </source>
</evidence>
<evidence type="ECO:0000256" key="4">
    <source>
        <dbReference type="ARBA" id="ARBA00022989"/>
    </source>
</evidence>
<feature type="transmembrane region" description="Helical" evidence="7">
    <location>
        <begin position="459"/>
        <end position="480"/>
    </location>
</feature>
<dbReference type="Pfam" id="PF01384">
    <property type="entry name" value="PHO4"/>
    <property type="match status" value="1"/>
</dbReference>
<reference evidence="8" key="1">
    <citation type="submission" date="2018-06" db="EMBL/GenBank/DDBJ databases">
        <authorList>
            <person name="Zhirakovskaya E."/>
        </authorList>
    </citation>
    <scope>NUCLEOTIDE SEQUENCE</scope>
</reference>
<feature type="transmembrane region" description="Helical" evidence="7">
    <location>
        <begin position="189"/>
        <end position="209"/>
    </location>
</feature>
<dbReference type="EMBL" id="UOGD01000131">
    <property type="protein sequence ID" value="VAX19214.1"/>
    <property type="molecule type" value="Genomic_DNA"/>
</dbReference>
<evidence type="ECO:0000256" key="3">
    <source>
        <dbReference type="ARBA" id="ARBA00022692"/>
    </source>
</evidence>
<dbReference type="AlphaFoldDB" id="A0A3B1C586"/>
<keyword evidence="2" id="KW-0813">Transport</keyword>
<feature type="transmembrane region" description="Helical" evidence="7">
    <location>
        <begin position="43"/>
        <end position="64"/>
    </location>
</feature>
<dbReference type="GO" id="GO:0016020">
    <property type="term" value="C:membrane"/>
    <property type="evidence" value="ECO:0007669"/>
    <property type="project" value="UniProtKB-SubCell"/>
</dbReference>
<dbReference type="InterPro" id="IPR001204">
    <property type="entry name" value="Phos_transporter"/>
</dbReference>
<feature type="transmembrane region" description="Helical" evidence="7">
    <location>
        <begin position="230"/>
        <end position="247"/>
    </location>
</feature>
<feature type="transmembrane region" description="Helical" evidence="7">
    <location>
        <begin position="430"/>
        <end position="447"/>
    </location>
</feature>
<accession>A0A3B1C586</accession>
<evidence type="ECO:0000256" key="7">
    <source>
        <dbReference type="SAM" id="Phobius"/>
    </source>
</evidence>
<feature type="transmembrane region" description="Helical" evidence="7">
    <location>
        <begin position="311"/>
        <end position="329"/>
    </location>
</feature>
<gene>
    <name evidence="8" type="ORF">MNBD_IGNAVI01-1888</name>
</gene>
<feature type="transmembrane region" description="Helical" evidence="7">
    <location>
        <begin position="5"/>
        <end position="23"/>
    </location>
</feature>
<feature type="transmembrane region" description="Helical" evidence="7">
    <location>
        <begin position="148"/>
        <end position="169"/>
    </location>
</feature>
<evidence type="ECO:0000256" key="5">
    <source>
        <dbReference type="ARBA" id="ARBA00023136"/>
    </source>
</evidence>
<evidence type="ECO:0000313" key="8">
    <source>
        <dbReference type="EMBL" id="VAX19214.1"/>
    </source>
</evidence>
<comment type="subcellular location">
    <subcellularLocation>
        <location evidence="1">Membrane</location>
        <topology evidence="1">Multi-pass membrane protein</topology>
    </subcellularLocation>
</comment>
<feature type="transmembrane region" description="Helical" evidence="7">
    <location>
        <begin position="486"/>
        <end position="507"/>
    </location>
</feature>
<evidence type="ECO:0000256" key="2">
    <source>
        <dbReference type="ARBA" id="ARBA00022448"/>
    </source>
</evidence>
<dbReference type="PANTHER" id="PTHR11101:SF16">
    <property type="entry name" value="PHOSPHATE TRANSPORTER"/>
    <property type="match status" value="1"/>
</dbReference>
<keyword evidence="3 7" id="KW-0812">Transmembrane</keyword>